<keyword evidence="9" id="KW-1185">Reference proteome</keyword>
<organism evidence="8 9">
    <name type="scientific">Elysia marginata</name>
    <dbReference type="NCBI Taxonomy" id="1093978"/>
    <lineage>
        <taxon>Eukaryota</taxon>
        <taxon>Metazoa</taxon>
        <taxon>Spiralia</taxon>
        <taxon>Lophotrochozoa</taxon>
        <taxon>Mollusca</taxon>
        <taxon>Gastropoda</taxon>
        <taxon>Heterobranchia</taxon>
        <taxon>Euthyneura</taxon>
        <taxon>Panpulmonata</taxon>
        <taxon>Sacoglossa</taxon>
        <taxon>Placobranchoidea</taxon>
        <taxon>Plakobranchidae</taxon>
        <taxon>Elysia</taxon>
    </lineage>
</organism>
<feature type="compositionally biased region" description="Polar residues" evidence="6">
    <location>
        <begin position="132"/>
        <end position="144"/>
    </location>
</feature>
<feature type="domain" description="THAP-type" evidence="7">
    <location>
        <begin position="1"/>
        <end position="87"/>
    </location>
</feature>
<evidence type="ECO:0000256" key="5">
    <source>
        <dbReference type="PROSITE-ProRule" id="PRU00309"/>
    </source>
</evidence>
<dbReference type="InterPro" id="IPR006612">
    <property type="entry name" value="THAP_Znf"/>
</dbReference>
<gene>
    <name evidence="8" type="ORF">ElyMa_003216100</name>
</gene>
<proteinExistence type="predicted"/>
<dbReference type="Pfam" id="PF05485">
    <property type="entry name" value="THAP"/>
    <property type="match status" value="1"/>
</dbReference>
<accession>A0AAV4J2I3</accession>
<dbReference type="SMART" id="SM00980">
    <property type="entry name" value="THAP"/>
    <property type="match status" value="1"/>
</dbReference>
<feature type="compositionally biased region" description="Polar residues" evidence="6">
    <location>
        <begin position="152"/>
        <end position="163"/>
    </location>
</feature>
<name>A0AAV4J2I3_9GAST</name>
<dbReference type="GO" id="GO:0008270">
    <property type="term" value="F:zinc ion binding"/>
    <property type="evidence" value="ECO:0007669"/>
    <property type="project" value="UniProtKB-KW"/>
</dbReference>
<keyword evidence="2 5" id="KW-0863">Zinc-finger</keyword>
<feature type="region of interest" description="Disordered" evidence="6">
    <location>
        <begin position="125"/>
        <end position="166"/>
    </location>
</feature>
<dbReference type="AlphaFoldDB" id="A0AAV4J2I3"/>
<keyword evidence="4 5" id="KW-0238">DNA-binding</keyword>
<dbReference type="SUPFAM" id="SSF57716">
    <property type="entry name" value="Glucocorticoid receptor-like (DNA-binding domain)"/>
    <property type="match status" value="1"/>
</dbReference>
<comment type="caution">
    <text evidence="8">The sequence shown here is derived from an EMBL/GenBank/DDBJ whole genome shotgun (WGS) entry which is preliminary data.</text>
</comment>
<evidence type="ECO:0000313" key="9">
    <source>
        <dbReference type="Proteomes" id="UP000762676"/>
    </source>
</evidence>
<evidence type="ECO:0000256" key="1">
    <source>
        <dbReference type="ARBA" id="ARBA00022723"/>
    </source>
</evidence>
<sequence length="254" mass="28408">MVRKCSVKGCKSNYLSQRAVQQPKFITVYSFPKDSRQLAQWVDSLPFKIDAHKITDNYGVCAKHFPADTPMTRRGSRWVPAVPPSIFPNSCPDPSSVPTLASVGTGQPRKVNRTTTVGVTAEKCSRDASAEAGTSTTISSNEMSQFDEGNGKVSQPSLTVDPTHQTEHARTMLILPKNRDRQLYTQNQPSNNMIRTLCHSQVITMLRNRKPNPNARAYRKYSDQLLAAALTAVSERITLRKAYYLQNSEYLLEQ</sequence>
<evidence type="ECO:0000256" key="3">
    <source>
        <dbReference type="ARBA" id="ARBA00022833"/>
    </source>
</evidence>
<dbReference type="Proteomes" id="UP000762676">
    <property type="component" value="Unassembled WGS sequence"/>
</dbReference>
<evidence type="ECO:0000256" key="6">
    <source>
        <dbReference type="SAM" id="MobiDB-lite"/>
    </source>
</evidence>
<keyword evidence="3" id="KW-0862">Zinc</keyword>
<protein>
    <recommendedName>
        <fullName evidence="7">THAP-type domain-containing protein</fullName>
    </recommendedName>
</protein>
<evidence type="ECO:0000256" key="4">
    <source>
        <dbReference type="ARBA" id="ARBA00023125"/>
    </source>
</evidence>
<evidence type="ECO:0000256" key="2">
    <source>
        <dbReference type="ARBA" id="ARBA00022771"/>
    </source>
</evidence>
<dbReference type="EMBL" id="BMAT01006617">
    <property type="protein sequence ID" value="GFS16516.1"/>
    <property type="molecule type" value="Genomic_DNA"/>
</dbReference>
<dbReference type="GO" id="GO:0003677">
    <property type="term" value="F:DNA binding"/>
    <property type="evidence" value="ECO:0007669"/>
    <property type="project" value="UniProtKB-UniRule"/>
</dbReference>
<keyword evidence="1" id="KW-0479">Metal-binding</keyword>
<reference evidence="8 9" key="1">
    <citation type="journal article" date="2021" name="Elife">
        <title>Chloroplast acquisition without the gene transfer in kleptoplastic sea slugs, Plakobranchus ocellatus.</title>
        <authorList>
            <person name="Maeda T."/>
            <person name="Takahashi S."/>
            <person name="Yoshida T."/>
            <person name="Shimamura S."/>
            <person name="Takaki Y."/>
            <person name="Nagai Y."/>
            <person name="Toyoda A."/>
            <person name="Suzuki Y."/>
            <person name="Arimoto A."/>
            <person name="Ishii H."/>
            <person name="Satoh N."/>
            <person name="Nishiyama T."/>
            <person name="Hasebe M."/>
            <person name="Maruyama T."/>
            <person name="Minagawa J."/>
            <person name="Obokata J."/>
            <person name="Shigenobu S."/>
        </authorList>
    </citation>
    <scope>NUCLEOTIDE SEQUENCE [LARGE SCALE GENOMIC DNA]</scope>
</reference>
<evidence type="ECO:0000313" key="8">
    <source>
        <dbReference type="EMBL" id="GFS16516.1"/>
    </source>
</evidence>
<dbReference type="PROSITE" id="PS50950">
    <property type="entry name" value="ZF_THAP"/>
    <property type="match status" value="1"/>
</dbReference>
<evidence type="ECO:0000259" key="7">
    <source>
        <dbReference type="PROSITE" id="PS50950"/>
    </source>
</evidence>